<accession>A0AA92QDI0</accession>
<organism evidence="1 2">
    <name type="scientific">Ralstonia solanacearum</name>
    <name type="common">Pseudomonas solanacearum</name>
    <dbReference type="NCBI Taxonomy" id="305"/>
    <lineage>
        <taxon>Bacteria</taxon>
        <taxon>Pseudomonadati</taxon>
        <taxon>Pseudomonadota</taxon>
        <taxon>Betaproteobacteria</taxon>
        <taxon>Burkholderiales</taxon>
        <taxon>Burkholderiaceae</taxon>
        <taxon>Ralstonia</taxon>
        <taxon>Ralstonia solanacearum species complex</taxon>
    </lineage>
</organism>
<name>A0AA92QDI0_RALSL</name>
<dbReference type="EMBL" id="CP051170">
    <property type="protein sequence ID" value="QOK99137.1"/>
    <property type="molecule type" value="Genomic_DNA"/>
</dbReference>
<dbReference type="AlphaFoldDB" id="A0AA92QDI0"/>
<gene>
    <name evidence="1" type="ORF">HF909_22520</name>
</gene>
<proteinExistence type="predicted"/>
<geneLocation type="plasmid" evidence="1 2">
    <name>pUW774mp</name>
</geneLocation>
<dbReference type="Proteomes" id="UP000593970">
    <property type="component" value="Plasmid pUW774mp"/>
</dbReference>
<evidence type="ECO:0000313" key="2">
    <source>
        <dbReference type="Proteomes" id="UP000593970"/>
    </source>
</evidence>
<evidence type="ECO:0000313" key="1">
    <source>
        <dbReference type="EMBL" id="QOK99137.1"/>
    </source>
</evidence>
<protein>
    <submittedName>
        <fullName evidence="1">Uncharacterized protein</fullName>
    </submittedName>
</protein>
<keyword evidence="1" id="KW-0614">Plasmid</keyword>
<sequence length="64" mass="7397">MTTLSMVFVNPFALFESTLFGGWNLDYFKSEYQAMGFLFLGGEYPDENDFEHFLVPGGKRLRAF</sequence>
<reference evidence="2" key="1">
    <citation type="submission" date="2020-04" db="EMBL/GenBank/DDBJ databases">
        <title>Ralstonia solanacearum UW576, UW763, UW773, and UW774.</title>
        <authorList>
            <person name="Steidl O."/>
            <person name="Truchon A."/>
            <person name="Allen C."/>
        </authorList>
    </citation>
    <scope>NUCLEOTIDE SEQUENCE [LARGE SCALE GENOMIC DNA]</scope>
    <source>
        <strain evidence="2">UW774</strain>
        <plasmid evidence="2">pUW774mp</plasmid>
    </source>
</reference>